<dbReference type="PANTHER" id="PTHR43767">
    <property type="entry name" value="LONG-CHAIN-FATTY-ACID--COA LIGASE"/>
    <property type="match status" value="1"/>
</dbReference>
<accession>A0A967KHN9</accession>
<dbReference type="InterPro" id="IPR020845">
    <property type="entry name" value="AMP-binding_CS"/>
</dbReference>
<dbReference type="SUPFAM" id="SSF56801">
    <property type="entry name" value="Acetyl-CoA synthetase-like"/>
    <property type="match status" value="1"/>
</dbReference>
<dbReference type="Pfam" id="PF00501">
    <property type="entry name" value="AMP-binding"/>
    <property type="match status" value="1"/>
</dbReference>
<dbReference type="Gene3D" id="3.30.300.30">
    <property type="match status" value="1"/>
</dbReference>
<sequence length="585" mass="64196">MANIVNQHAGHPWELTYPKGLDWRSQIQSRPLFALLDDAAKKYGPRPFLDFLGKKYCYQESAETVDRLARGFQNLGVEKGTKVGLFLPNCPYFVLCYFAVLKAGGTIVTYNPLLAKQELERQVRDSESEFMVTLDLARLYDKLAVLRDALKLRKLVICRMSRILPFPKNLLFALFKRRERAAAPHSDDYHVPLEHLLMEPGSAPLPEVDPHNDIAALLYTGGTTGEPKGVCLTHDNLYANAMQSALGLTTAEPGRERALAVIPFFHAFGMTAVMNTSIALGAEMVLMPRFEVSELLQTIDRKKPTLFAAVPTIYVAINTAPNVRSYSFSSLKFCTSGGDALPIKVKETFERLSGCRLLEGYGLTEASPVATFNLPGVADKSGSVGLPMPRTTIEILSTDDRCTPLRPGNTGEICISGPQVMAGYWKHPKETADVLVEGHLHTGDVGCMDGEGYVYLIDRLKDVIKTGGYTVYPRLIEAAIRLHPQVADAAVLGLPDPYWGQRVAAVVIPVPGQKLQEDLLLDFLKDKLSSIETPKQIEFREALPYSVIGKVLKAKLLAEMAGDGEDDGDGEGPESSNPSTGPFTK</sequence>
<protein>
    <submittedName>
        <fullName evidence="4">Long-chain fatty acid--CoA ligase</fullName>
    </submittedName>
</protein>
<feature type="compositionally biased region" description="Acidic residues" evidence="1">
    <location>
        <begin position="562"/>
        <end position="572"/>
    </location>
</feature>
<reference evidence="4" key="1">
    <citation type="submission" date="2020-03" db="EMBL/GenBank/DDBJ databases">
        <title>Genome of Pelagibius litoralis DSM 21314T.</title>
        <authorList>
            <person name="Wang G."/>
        </authorList>
    </citation>
    <scope>NUCLEOTIDE SEQUENCE</scope>
    <source>
        <strain evidence="4">DSM 21314</strain>
    </source>
</reference>
<organism evidence="4 5">
    <name type="scientific">Pelagibius litoralis</name>
    <dbReference type="NCBI Taxonomy" id="374515"/>
    <lineage>
        <taxon>Bacteria</taxon>
        <taxon>Pseudomonadati</taxon>
        <taxon>Pseudomonadota</taxon>
        <taxon>Alphaproteobacteria</taxon>
        <taxon>Rhodospirillales</taxon>
        <taxon>Rhodovibrionaceae</taxon>
        <taxon>Pelagibius</taxon>
    </lineage>
</organism>
<evidence type="ECO:0000259" key="2">
    <source>
        <dbReference type="Pfam" id="PF00501"/>
    </source>
</evidence>
<dbReference type="Pfam" id="PF13193">
    <property type="entry name" value="AMP-binding_C"/>
    <property type="match status" value="1"/>
</dbReference>
<evidence type="ECO:0000259" key="3">
    <source>
        <dbReference type="Pfam" id="PF13193"/>
    </source>
</evidence>
<dbReference type="InterPro" id="IPR050237">
    <property type="entry name" value="ATP-dep_AMP-bd_enzyme"/>
</dbReference>
<comment type="caution">
    <text evidence="4">The sequence shown here is derived from an EMBL/GenBank/DDBJ whole genome shotgun (WGS) entry which is preliminary data.</text>
</comment>
<dbReference type="AlphaFoldDB" id="A0A967KHN9"/>
<dbReference type="InterPro" id="IPR025110">
    <property type="entry name" value="AMP-bd_C"/>
</dbReference>
<dbReference type="Gene3D" id="3.40.50.12780">
    <property type="entry name" value="N-terminal domain of ligase-like"/>
    <property type="match status" value="1"/>
</dbReference>
<keyword evidence="5" id="KW-1185">Reference proteome</keyword>
<dbReference type="InterPro" id="IPR042099">
    <property type="entry name" value="ANL_N_sf"/>
</dbReference>
<gene>
    <name evidence="4" type="ORF">HBA54_22980</name>
</gene>
<dbReference type="InterPro" id="IPR045851">
    <property type="entry name" value="AMP-bd_C_sf"/>
</dbReference>
<dbReference type="CDD" id="cd05936">
    <property type="entry name" value="FC-FACS_FadD_like"/>
    <property type="match status" value="1"/>
</dbReference>
<feature type="domain" description="AMP-dependent synthetase/ligase" evidence="2">
    <location>
        <begin position="37"/>
        <end position="425"/>
    </location>
</feature>
<dbReference type="Proteomes" id="UP000761264">
    <property type="component" value="Unassembled WGS sequence"/>
</dbReference>
<feature type="region of interest" description="Disordered" evidence="1">
    <location>
        <begin position="562"/>
        <end position="585"/>
    </location>
</feature>
<name>A0A967KHN9_9PROT</name>
<keyword evidence="4" id="KW-0436">Ligase</keyword>
<dbReference type="PANTHER" id="PTHR43767:SF1">
    <property type="entry name" value="NONRIBOSOMAL PEPTIDE SYNTHASE PES1 (EUROFUNG)-RELATED"/>
    <property type="match status" value="1"/>
</dbReference>
<feature type="compositionally biased region" description="Polar residues" evidence="1">
    <location>
        <begin position="574"/>
        <end position="585"/>
    </location>
</feature>
<evidence type="ECO:0000313" key="5">
    <source>
        <dbReference type="Proteomes" id="UP000761264"/>
    </source>
</evidence>
<evidence type="ECO:0000256" key="1">
    <source>
        <dbReference type="SAM" id="MobiDB-lite"/>
    </source>
</evidence>
<dbReference type="EMBL" id="JAAQPH010000022">
    <property type="protein sequence ID" value="NIA71461.1"/>
    <property type="molecule type" value="Genomic_DNA"/>
</dbReference>
<feature type="domain" description="AMP-binding enzyme C-terminal" evidence="3">
    <location>
        <begin position="476"/>
        <end position="550"/>
    </location>
</feature>
<proteinExistence type="predicted"/>
<evidence type="ECO:0000313" key="4">
    <source>
        <dbReference type="EMBL" id="NIA71461.1"/>
    </source>
</evidence>
<dbReference type="InterPro" id="IPR000873">
    <property type="entry name" value="AMP-dep_synth/lig_dom"/>
</dbReference>
<dbReference type="GO" id="GO:0016878">
    <property type="term" value="F:acid-thiol ligase activity"/>
    <property type="evidence" value="ECO:0007669"/>
    <property type="project" value="UniProtKB-ARBA"/>
</dbReference>
<dbReference type="PROSITE" id="PS00455">
    <property type="entry name" value="AMP_BINDING"/>
    <property type="match status" value="1"/>
</dbReference>